<dbReference type="EMBL" id="JBIMZQ010000007">
    <property type="protein sequence ID" value="KAL3670288.1"/>
    <property type="molecule type" value="Genomic_DNA"/>
</dbReference>
<evidence type="ECO:0000313" key="4">
    <source>
        <dbReference type="Proteomes" id="UP001632037"/>
    </source>
</evidence>
<name>A0ABD3FU78_9STRA</name>
<dbReference type="PROSITE" id="PS51257">
    <property type="entry name" value="PROKAR_LIPOPROTEIN"/>
    <property type="match status" value="1"/>
</dbReference>
<accession>A0ABD3FU78</accession>
<feature type="chain" id="PRO_5044815970" evidence="2">
    <location>
        <begin position="23"/>
        <end position="635"/>
    </location>
</feature>
<comment type="caution">
    <text evidence="3">The sequence shown here is derived from an EMBL/GenBank/DDBJ whole genome shotgun (WGS) entry which is preliminary data.</text>
</comment>
<feature type="region of interest" description="Disordered" evidence="1">
    <location>
        <begin position="72"/>
        <end position="112"/>
    </location>
</feature>
<keyword evidence="2" id="KW-0732">Signal</keyword>
<keyword evidence="4" id="KW-1185">Reference proteome</keyword>
<evidence type="ECO:0000313" key="3">
    <source>
        <dbReference type="EMBL" id="KAL3670288.1"/>
    </source>
</evidence>
<feature type="compositionally biased region" description="Low complexity" evidence="1">
    <location>
        <begin position="85"/>
        <end position="112"/>
    </location>
</feature>
<reference evidence="3 4" key="1">
    <citation type="submission" date="2024-09" db="EMBL/GenBank/DDBJ databases">
        <title>Genome sequencing and assembly of Phytophthora oleae, isolate VK10A, causative agent of rot of olive drupes.</title>
        <authorList>
            <person name="Conti Taguali S."/>
            <person name="Riolo M."/>
            <person name="La Spada F."/>
            <person name="Cacciola S.O."/>
            <person name="Dionisio G."/>
        </authorList>
    </citation>
    <scope>NUCLEOTIDE SEQUENCE [LARGE SCALE GENOMIC DNA]</scope>
    <source>
        <strain evidence="3 4">VK10A</strain>
    </source>
</reference>
<sequence>MIRSRVALIVMGAFACTTSTQAIDWTFWNDDNDSTPSPATGSASATATLSPEALKSMMGSDYMDRVKSLISSGKWSDSGSDESDSSSGSATDARSSAAGSTDTDSGSDSNALSLSGSSSWDLAIPSMGEIATPSTSVSNIKSAYRNWVGPWSQSSDSACYREAHIMKTCPSNYDRNELTNTCWTECPMDYPVECGMQCIQQNNDCARENAAKISAVAMSTLSMATFGVFGQLAKLGKKVTWAVRCANLFMTFTRAVIRFSRNQMVNDPQTSQEKLLLLLYQTNWVVADLPATIYACSGKPVPASINLARGIMPTAQFILLLVLAYDDDIIESWEKFKAFMIKANFTEAATEITDGEISSLETAMKQNSTCGDDLVTLTNQVWMTVDEYRQKNPKISEAELRLKMTSSDLMLYDIPTVTNNCMAQMISESTLATAYTTRETLRKTYTVMINDLIKSGKSDNGTSMAAKHSAYVWIDNAITLASVTGLEPTDLSTLFAEFLQTICGPTQFMGEIDDGEELATLGMNALKKAFKNSTLSWTKKGDGVVNVNFKSVDTKDVTVNIMSGGDKIDEVNVKAGKTARWTSNITALGGKTLYLDRWRPGLFGLPGTGGGSLVLWVPVSRQGGHLEVNAQLNVS</sequence>
<evidence type="ECO:0000256" key="1">
    <source>
        <dbReference type="SAM" id="MobiDB-lite"/>
    </source>
</evidence>
<evidence type="ECO:0000256" key="2">
    <source>
        <dbReference type="SAM" id="SignalP"/>
    </source>
</evidence>
<dbReference type="AlphaFoldDB" id="A0ABD3FU78"/>
<dbReference type="Proteomes" id="UP001632037">
    <property type="component" value="Unassembled WGS sequence"/>
</dbReference>
<protein>
    <submittedName>
        <fullName evidence="3">Uncharacterized protein</fullName>
    </submittedName>
</protein>
<feature type="signal peptide" evidence="2">
    <location>
        <begin position="1"/>
        <end position="22"/>
    </location>
</feature>
<gene>
    <name evidence="3" type="ORF">V7S43_004601</name>
</gene>
<proteinExistence type="predicted"/>
<organism evidence="3 4">
    <name type="scientific">Phytophthora oleae</name>
    <dbReference type="NCBI Taxonomy" id="2107226"/>
    <lineage>
        <taxon>Eukaryota</taxon>
        <taxon>Sar</taxon>
        <taxon>Stramenopiles</taxon>
        <taxon>Oomycota</taxon>
        <taxon>Peronosporomycetes</taxon>
        <taxon>Peronosporales</taxon>
        <taxon>Peronosporaceae</taxon>
        <taxon>Phytophthora</taxon>
    </lineage>
</organism>